<evidence type="ECO:0000313" key="4">
    <source>
        <dbReference type="EMBL" id="KAL0324373.1"/>
    </source>
</evidence>
<name>A0AAW2LZY9_9LAMI</name>
<feature type="coiled-coil region" evidence="1">
    <location>
        <begin position="20"/>
        <end position="110"/>
    </location>
</feature>
<dbReference type="EMBL" id="JACGWM010000015">
    <property type="protein sequence ID" value="KAL0324373.1"/>
    <property type="molecule type" value="Genomic_DNA"/>
</dbReference>
<evidence type="ECO:0000259" key="3">
    <source>
        <dbReference type="PROSITE" id="PS51297"/>
    </source>
</evidence>
<reference evidence="4" key="1">
    <citation type="submission" date="2020-06" db="EMBL/GenBank/DDBJ databases">
        <authorList>
            <person name="Li T."/>
            <person name="Hu X."/>
            <person name="Zhang T."/>
            <person name="Song X."/>
            <person name="Zhang H."/>
            <person name="Dai N."/>
            <person name="Sheng W."/>
            <person name="Hou X."/>
            <person name="Wei L."/>
        </authorList>
    </citation>
    <scope>NUCLEOTIDE SEQUENCE</scope>
    <source>
        <strain evidence="4">KEN8</strain>
        <tissue evidence="4">Leaf</tissue>
    </source>
</reference>
<feature type="non-terminal residue" evidence="4">
    <location>
        <position position="1"/>
    </location>
</feature>
<protein>
    <submittedName>
        <fullName evidence="4">MADS-box protein SOC1</fullName>
    </submittedName>
</protein>
<dbReference type="PROSITE" id="PS51297">
    <property type="entry name" value="K_BOX"/>
    <property type="match status" value="1"/>
</dbReference>
<reference evidence="4" key="2">
    <citation type="journal article" date="2024" name="Plant">
        <title>Genomic evolution and insights into agronomic trait innovations of Sesamum species.</title>
        <authorList>
            <person name="Miao H."/>
            <person name="Wang L."/>
            <person name="Qu L."/>
            <person name="Liu H."/>
            <person name="Sun Y."/>
            <person name="Le M."/>
            <person name="Wang Q."/>
            <person name="Wei S."/>
            <person name="Zheng Y."/>
            <person name="Lin W."/>
            <person name="Duan Y."/>
            <person name="Cao H."/>
            <person name="Xiong S."/>
            <person name="Wang X."/>
            <person name="Wei L."/>
            <person name="Li C."/>
            <person name="Ma Q."/>
            <person name="Ju M."/>
            <person name="Zhao R."/>
            <person name="Li G."/>
            <person name="Mu C."/>
            <person name="Tian Q."/>
            <person name="Mei H."/>
            <person name="Zhang T."/>
            <person name="Gao T."/>
            <person name="Zhang H."/>
        </authorList>
    </citation>
    <scope>NUCLEOTIDE SEQUENCE</scope>
    <source>
        <strain evidence="4">KEN8</strain>
    </source>
</reference>
<evidence type="ECO:0000256" key="1">
    <source>
        <dbReference type="SAM" id="Coils"/>
    </source>
</evidence>
<dbReference type="AlphaFoldDB" id="A0AAW2LZY9"/>
<feature type="region of interest" description="Disordered" evidence="2">
    <location>
        <begin position="128"/>
        <end position="151"/>
    </location>
</feature>
<proteinExistence type="predicted"/>
<feature type="compositionally biased region" description="Basic and acidic residues" evidence="2">
    <location>
        <begin position="136"/>
        <end position="151"/>
    </location>
</feature>
<comment type="caution">
    <text evidence="4">The sequence shown here is derived from an EMBL/GenBank/DDBJ whole genome shotgun (WGS) entry which is preliminary data.</text>
</comment>
<dbReference type="InterPro" id="IPR002487">
    <property type="entry name" value="TF_Kbox"/>
</dbReference>
<keyword evidence="1" id="KW-0175">Coiled coil</keyword>
<dbReference type="GO" id="GO:0005634">
    <property type="term" value="C:nucleus"/>
    <property type="evidence" value="ECO:0007669"/>
    <property type="project" value="InterPro"/>
</dbReference>
<evidence type="ECO:0000256" key="2">
    <source>
        <dbReference type="SAM" id="MobiDB-lite"/>
    </source>
</evidence>
<sequence>VINKTIERYLANAKNLAIGRKTTEENTQHLKDETAELRKKIELLEDSKRRLLGESLESCSVKELEQVEQLLERSLNNIRARKNTLFNEQIDQLKEQEKKLMKENTRLRKKFEMLPLQLSINLPTVRPPAQAMEGHNPNHDDERPYLDFRRN</sequence>
<dbReference type="Pfam" id="PF01486">
    <property type="entry name" value="K-box"/>
    <property type="match status" value="1"/>
</dbReference>
<accession>A0AAW2LZY9</accession>
<organism evidence="4">
    <name type="scientific">Sesamum calycinum</name>
    <dbReference type="NCBI Taxonomy" id="2727403"/>
    <lineage>
        <taxon>Eukaryota</taxon>
        <taxon>Viridiplantae</taxon>
        <taxon>Streptophyta</taxon>
        <taxon>Embryophyta</taxon>
        <taxon>Tracheophyta</taxon>
        <taxon>Spermatophyta</taxon>
        <taxon>Magnoliopsida</taxon>
        <taxon>eudicotyledons</taxon>
        <taxon>Gunneridae</taxon>
        <taxon>Pentapetalae</taxon>
        <taxon>asterids</taxon>
        <taxon>lamiids</taxon>
        <taxon>Lamiales</taxon>
        <taxon>Pedaliaceae</taxon>
        <taxon>Sesamum</taxon>
    </lineage>
</organism>
<dbReference type="GO" id="GO:0003700">
    <property type="term" value="F:DNA-binding transcription factor activity"/>
    <property type="evidence" value="ECO:0007669"/>
    <property type="project" value="InterPro"/>
</dbReference>
<gene>
    <name evidence="4" type="ORF">Scaly_2404400</name>
</gene>
<feature type="domain" description="K-box" evidence="3">
    <location>
        <begin position="27"/>
        <end position="117"/>
    </location>
</feature>